<evidence type="ECO:0000256" key="3">
    <source>
        <dbReference type="ARBA" id="ARBA00022801"/>
    </source>
</evidence>
<dbReference type="PANTHER" id="PTHR21231:SF8">
    <property type="entry name" value="GPN-LOOP GTPASE 1"/>
    <property type="match status" value="1"/>
</dbReference>
<dbReference type="STRING" id="1003232.J9DL36"/>
<evidence type="ECO:0000256" key="6">
    <source>
        <dbReference type="SAM" id="MobiDB-lite"/>
    </source>
</evidence>
<dbReference type="GO" id="GO:0005525">
    <property type="term" value="F:GTP binding"/>
    <property type="evidence" value="ECO:0007669"/>
    <property type="project" value="UniProtKB-KW"/>
</dbReference>
<dbReference type="InterPro" id="IPR004130">
    <property type="entry name" value="Gpn"/>
</dbReference>
<dbReference type="AlphaFoldDB" id="J9DL36"/>
<dbReference type="EMBL" id="AFBI03000002">
    <property type="protein sequence ID" value="EJW03310.1"/>
    <property type="molecule type" value="Genomic_DNA"/>
</dbReference>
<gene>
    <name evidence="7" type="ORF">EDEG_00219</name>
</gene>
<feature type="region of interest" description="Disordered" evidence="6">
    <location>
        <begin position="304"/>
        <end position="336"/>
    </location>
</feature>
<reference evidence="8" key="2">
    <citation type="submission" date="2015-07" db="EMBL/GenBank/DDBJ databases">
        <title>Contrasting host-pathogen interactions and genome evolution in two generalist and specialist microsporidian pathogens of mosquitoes.</title>
        <authorList>
            <consortium name="The Broad Institute Genomics Platform"/>
            <consortium name="The Broad Institute Genome Sequencing Center for Infectious Disease"/>
            <person name="Cuomo C.A."/>
            <person name="Sanscrainte N.D."/>
            <person name="Goldberg J.M."/>
            <person name="Heiman D."/>
            <person name="Young S."/>
            <person name="Zeng Q."/>
            <person name="Becnel J.J."/>
            <person name="Birren B.W."/>
        </authorList>
    </citation>
    <scope>NUCLEOTIDE SEQUENCE [LARGE SCALE GENOMIC DNA]</scope>
    <source>
        <strain evidence="8">USNM 41457</strain>
    </source>
</reference>
<dbReference type="PANTHER" id="PTHR21231">
    <property type="entry name" value="XPA-BINDING PROTEIN 1-RELATED"/>
    <property type="match status" value="1"/>
</dbReference>
<organism evidence="7 8">
    <name type="scientific">Edhazardia aedis (strain USNM 41457)</name>
    <name type="common">Microsporidian parasite</name>
    <dbReference type="NCBI Taxonomy" id="1003232"/>
    <lineage>
        <taxon>Eukaryota</taxon>
        <taxon>Fungi</taxon>
        <taxon>Fungi incertae sedis</taxon>
        <taxon>Microsporidia</taxon>
        <taxon>Edhazardia</taxon>
    </lineage>
</organism>
<comment type="subunit">
    <text evidence="5">Binds to RNA polymerase II.</text>
</comment>
<dbReference type="GO" id="GO:0005737">
    <property type="term" value="C:cytoplasm"/>
    <property type="evidence" value="ECO:0007669"/>
    <property type="project" value="UniProtKB-SubCell"/>
</dbReference>
<keyword evidence="8" id="KW-1185">Reference proteome</keyword>
<keyword evidence="5" id="KW-0963">Cytoplasm</keyword>
<dbReference type="Proteomes" id="UP000003163">
    <property type="component" value="Unassembled WGS sequence"/>
</dbReference>
<dbReference type="HOGENOM" id="CLU_037460_3_1_1"/>
<accession>J9DL36</accession>
<dbReference type="SUPFAM" id="SSF52540">
    <property type="entry name" value="P-loop containing nucleoside triphosphate hydrolases"/>
    <property type="match status" value="1"/>
</dbReference>
<dbReference type="Gene3D" id="3.40.50.300">
    <property type="entry name" value="P-loop containing nucleotide triphosphate hydrolases"/>
    <property type="match status" value="1"/>
</dbReference>
<evidence type="ECO:0000256" key="2">
    <source>
        <dbReference type="ARBA" id="ARBA00022741"/>
    </source>
</evidence>
<proteinExistence type="inferred from homology"/>
<comment type="subcellular location">
    <subcellularLocation>
        <location evidence="5">Cytoplasm</location>
    </subcellularLocation>
    <subcellularLocation>
        <location evidence="5">Nucleus</location>
    </subcellularLocation>
</comment>
<dbReference type="FunCoup" id="J9DL36">
    <property type="interactions" value="169"/>
</dbReference>
<keyword evidence="4 5" id="KW-0342">GTP-binding</keyword>
<evidence type="ECO:0000256" key="4">
    <source>
        <dbReference type="ARBA" id="ARBA00023134"/>
    </source>
</evidence>
<evidence type="ECO:0000256" key="1">
    <source>
        <dbReference type="ARBA" id="ARBA00005290"/>
    </source>
</evidence>
<protein>
    <recommendedName>
        <fullName evidence="5">GPN-loop GTPase</fullName>
        <ecNumber evidence="5">3.6.5.-</ecNumber>
    </recommendedName>
</protein>
<evidence type="ECO:0000313" key="8">
    <source>
        <dbReference type="Proteomes" id="UP000003163"/>
    </source>
</evidence>
<reference evidence="7 8" key="1">
    <citation type="submission" date="2011-08" db="EMBL/GenBank/DDBJ databases">
        <authorList>
            <person name="Liu Z.J."/>
            <person name="Shi F.L."/>
            <person name="Lu J.Q."/>
            <person name="Li M."/>
            <person name="Wang Z.L."/>
        </authorList>
    </citation>
    <scope>NUCLEOTIDE SEQUENCE [LARGE SCALE GENOMIC DNA]</scope>
    <source>
        <strain evidence="7 8">USNM 41457</strain>
    </source>
</reference>
<evidence type="ECO:0000313" key="7">
    <source>
        <dbReference type="EMBL" id="EJW03310.1"/>
    </source>
</evidence>
<dbReference type="InParanoid" id="J9DL36"/>
<dbReference type="InterPro" id="IPR027417">
    <property type="entry name" value="P-loop_NTPase"/>
</dbReference>
<dbReference type="OrthoDB" id="243313at2759"/>
<dbReference type="EC" id="3.6.5.-" evidence="5"/>
<feature type="compositionally biased region" description="Basic and acidic residues" evidence="6">
    <location>
        <begin position="321"/>
        <end position="336"/>
    </location>
</feature>
<dbReference type="VEuPathDB" id="MicrosporidiaDB:EDEG_00219"/>
<dbReference type="OMA" id="HEVCLEW"/>
<dbReference type="GO" id="GO:0005634">
    <property type="term" value="C:nucleus"/>
    <property type="evidence" value="ECO:0007669"/>
    <property type="project" value="UniProtKB-SubCell"/>
</dbReference>
<keyword evidence="2 5" id="KW-0547">Nucleotide-binding</keyword>
<sequence>MNDRHIFLIVGMAGSGKTTFSQRLYSWLTTDSKLLTNCIDDETGLNKYIFSVNIDPAVLNAKMPLNEDIRDSVDYEDVMTNYNLGPNGAIVTCLNLYLLKVDSFIKKIEDKSHNIPHYVIIDTPGQIEAFTWSSPGLVLVESLKALEKYKLSILYVIDSVISTKPTNFIANMLYAASLSSRFQCEISLIFNKSDLLCQESRDTLNKWFEDYNYFRSSLDQESMSTPMISSLALYFEEFYSLLKKCFVSSFVGIGKKELYDLLQIQIEKFGNTSKDSNNVAVGENATIIIDNKCYNLHTKLEPGISTHNNDKSDSSVASSNQEKHTNNAHKNKDEKDLATELNNLEF</sequence>
<dbReference type="Pfam" id="PF03029">
    <property type="entry name" value="ATP_bind_1"/>
    <property type="match status" value="1"/>
</dbReference>
<comment type="similarity">
    <text evidence="1 5">Belongs to the GPN-loop GTPase family.</text>
</comment>
<dbReference type="GO" id="GO:0003924">
    <property type="term" value="F:GTPase activity"/>
    <property type="evidence" value="ECO:0007669"/>
    <property type="project" value="TreeGrafter"/>
</dbReference>
<keyword evidence="3 5" id="KW-0378">Hydrolase</keyword>
<name>J9DL36_EDHAE</name>
<comment type="function">
    <text evidence="5">Small GTPase required for proper nuclear import of RNA polymerase II (RNAPII). May act at an RNAP assembly step prior to nuclear import.</text>
</comment>
<comment type="caution">
    <text evidence="7">The sequence shown here is derived from an EMBL/GenBank/DDBJ whole genome shotgun (WGS) entry which is preliminary data.</text>
</comment>
<evidence type="ECO:0000256" key="5">
    <source>
        <dbReference type="RuleBase" id="RU365059"/>
    </source>
</evidence>